<evidence type="ECO:0000313" key="6">
    <source>
        <dbReference type="EMBL" id="SEE50314.1"/>
    </source>
</evidence>
<evidence type="ECO:0000313" key="5">
    <source>
        <dbReference type="EMBL" id="KOY52684.1"/>
    </source>
</evidence>
<evidence type="ECO:0000256" key="1">
    <source>
        <dbReference type="ARBA" id="ARBA00022729"/>
    </source>
</evidence>
<dbReference type="PANTHER" id="PTHR36220">
    <property type="entry name" value="UNNAMED PRODUCT"/>
    <property type="match status" value="1"/>
</dbReference>
<dbReference type="OrthoDB" id="9805017at2"/>
<dbReference type="SUPFAM" id="SSF117281">
    <property type="entry name" value="Kelch motif"/>
    <property type="match status" value="1"/>
</dbReference>
<dbReference type="InterPro" id="IPR013517">
    <property type="entry name" value="FG-GAP"/>
</dbReference>
<dbReference type="Pfam" id="PF14312">
    <property type="entry name" value="FG-GAP_2"/>
    <property type="match status" value="7"/>
</dbReference>
<dbReference type="InterPro" id="IPR015915">
    <property type="entry name" value="Kelch-typ_b-propeller"/>
</dbReference>
<dbReference type="InterPro" id="IPR013783">
    <property type="entry name" value="Ig-like_fold"/>
</dbReference>
<evidence type="ECO:0000313" key="8">
    <source>
        <dbReference type="Proteomes" id="UP000183071"/>
    </source>
</evidence>
<reference evidence="6 8" key="2">
    <citation type="submission" date="2016-10" db="EMBL/GenBank/DDBJ databases">
        <authorList>
            <person name="Varghese N."/>
            <person name="Submissions S."/>
        </authorList>
    </citation>
    <scope>NUCLEOTIDE SEQUENCE [LARGE SCALE GENOMIC DNA]</scope>
    <source>
        <strain evidence="6 8">DSW-5</strain>
    </source>
</reference>
<comment type="caution">
    <text evidence="5">The sequence shown here is derived from an EMBL/GenBank/DDBJ whole genome shotgun (WGS) entry which is preliminary data.</text>
</comment>
<keyword evidence="1" id="KW-0732">Signal</keyword>
<dbReference type="InterPro" id="IPR028994">
    <property type="entry name" value="Integrin_alpha_N"/>
</dbReference>
<dbReference type="NCBIfam" id="NF012211">
    <property type="entry name" value="tand_rpt_95"/>
    <property type="match status" value="9"/>
</dbReference>
<name>A0A0N0CG25_9FLAO</name>
<dbReference type="RefSeq" id="WP_053974770.1">
    <property type="nucleotide sequence ID" value="NZ_FNUE01000002.1"/>
</dbReference>
<protein>
    <submittedName>
        <fullName evidence="6">FG-GAP repeat-containing protein</fullName>
    </submittedName>
</protein>
<dbReference type="InterPro" id="IPR032179">
    <property type="entry name" value="Cry22Aa_Ig-like"/>
</dbReference>
<proteinExistence type="predicted"/>
<accession>A0A0N0CG25</accession>
<dbReference type="Gene3D" id="2.60.40.10">
    <property type="entry name" value="Immunoglobulins"/>
    <property type="match status" value="1"/>
</dbReference>
<gene>
    <name evidence="5" type="ORF">I602_2244</name>
    <name evidence="6" type="ORF">SAMN05444353_2018</name>
</gene>
<dbReference type="Gene3D" id="2.60.40.3440">
    <property type="match status" value="8"/>
</dbReference>
<dbReference type="EMBL" id="LGBR01000001">
    <property type="protein sequence ID" value="KOY52684.1"/>
    <property type="molecule type" value="Genomic_DNA"/>
</dbReference>
<dbReference type="Proteomes" id="UP000183071">
    <property type="component" value="Unassembled WGS sequence"/>
</dbReference>
<feature type="domain" description="Pesticidal crystal protein Cry22Aa Ig-like" evidence="4">
    <location>
        <begin position="523"/>
        <end position="592"/>
    </location>
</feature>
<dbReference type="Pfam" id="PF16403">
    <property type="entry name" value="Bact_surface_Ig-like"/>
    <property type="match status" value="1"/>
</dbReference>
<reference evidence="5 7" key="1">
    <citation type="submission" date="2015-07" db="EMBL/GenBank/DDBJ databases">
        <title>Genome of Polaribacter dokdonenesis DSW-5, isolated from seawater off Dokdo in Korea.</title>
        <authorList>
            <person name="Yoon K."/>
            <person name="Song J.Y."/>
            <person name="Kim J.F."/>
        </authorList>
    </citation>
    <scope>NUCLEOTIDE SEQUENCE [LARGE SCALE GENOMIC DNA]</scope>
    <source>
        <strain evidence="5 7">DSW-5</strain>
    </source>
</reference>
<dbReference type="STRING" id="1300348.I602_2244"/>
<dbReference type="SMART" id="SM00191">
    <property type="entry name" value="Int_alpha"/>
    <property type="match status" value="6"/>
</dbReference>
<keyword evidence="3" id="KW-0325">Glycoprotein</keyword>
<dbReference type="PROSITE" id="PS51470">
    <property type="entry name" value="FG_GAP"/>
    <property type="match status" value="1"/>
</dbReference>
<dbReference type="Pfam" id="PF17963">
    <property type="entry name" value="Big_9"/>
    <property type="match status" value="11"/>
</dbReference>
<dbReference type="Gene3D" id="2.130.10.130">
    <property type="entry name" value="Integrin alpha, N-terminal"/>
    <property type="match status" value="3"/>
</dbReference>
<organism evidence="5 7">
    <name type="scientific">Polaribacter dokdonensis DSW-5</name>
    <dbReference type="NCBI Taxonomy" id="1300348"/>
    <lineage>
        <taxon>Bacteria</taxon>
        <taxon>Pseudomonadati</taxon>
        <taxon>Bacteroidota</taxon>
        <taxon>Flavobacteriia</taxon>
        <taxon>Flavobacteriales</taxon>
        <taxon>Flavobacteriaceae</taxon>
    </lineage>
</organism>
<evidence type="ECO:0000259" key="4">
    <source>
        <dbReference type="Pfam" id="PF16403"/>
    </source>
</evidence>
<keyword evidence="2" id="KW-0677">Repeat</keyword>
<keyword evidence="8" id="KW-1185">Reference proteome</keyword>
<dbReference type="PANTHER" id="PTHR36220:SF1">
    <property type="entry name" value="GAMMA TUBULIN COMPLEX COMPONENT C-TERMINAL DOMAIN-CONTAINING PROTEIN"/>
    <property type="match status" value="1"/>
</dbReference>
<evidence type="ECO:0000313" key="7">
    <source>
        <dbReference type="Proteomes" id="UP000037716"/>
    </source>
</evidence>
<dbReference type="PATRIC" id="fig|1300348.6.peg.2245"/>
<evidence type="ECO:0000256" key="2">
    <source>
        <dbReference type="ARBA" id="ARBA00022737"/>
    </source>
</evidence>
<dbReference type="Gene3D" id="2.60.40.2810">
    <property type="match status" value="2"/>
</dbReference>
<evidence type="ECO:0000256" key="3">
    <source>
        <dbReference type="ARBA" id="ARBA00023180"/>
    </source>
</evidence>
<sequence length="1977" mass="208493">MLKTTYCRLFTCVNNLEKTYSKFLENKHYIIVFIFLLICNFNVTAQNWTEIVKATASDAATYDNYAFDVAIDGEYAIVGARSNDDNGSNSGSAYILKYNAGLNTWEEQVKLLANDAASSDYFGNSVAIDGDLAIVGAFYEVTNNQRNGAAYVFRKSGNTWNQEAKLLASDGAQYDYFGWDVAIDNNAVVVGAMYTDDNASSSGSAYVFNYNGSIWSQTQKIQPADPAQNKQFGRAVDISGSKILVGAYEDNNYAGAAYVFSKVANTWSQEAKLTASDANAYDYFSYQSIGIDGDYIVVGAFANDDANGVDTGSAYIFNNSNSGWVEQSKITALDAAQSDQFSISVDISGDLVIVGSRLDDDNGSNSGSAYIFERNGSNWTQQAKILPSDGAANDYFGWASAIDGNNVIIGAFANDDNGNDSGSAYIFNNGLSNNSDNTPPTVITQNLEISLDSNGSATITSSEVNNGSSDDVSTNLTFSLNKETFTCADLGSNTVTLTVTDEANNSATETATIIVVDEIVPTITLNGDETISVVNGTNFTDPGATGADNCSSTTIEITGTVDTNTSGSYTLIYKALDASNNESTTVSRTVIVNGLPTAIDDTINVNQDSSSNSLNILVNDSFGADGAANFTIGSSTSTENGTVVLNDNGTVDVTDDFIEFTPRPNYNGTDSFTYTLEDSNGDTATATVNIIVRPIIPVPTDDVATVDKNSTDNSIAVLANDDFGGNEANVEHPFTFLNGSLTSASNNGALLTISNNGTENNLLDDVILYTPAADFIGEDTFTYILTDSDGDATSALVTVTVVEGNNGNTNPTAINDAITVYSGSLSNEINVLANDSEGLDGLIDGGLTMTNGTLSSATSNGGIIFVDNKSTNETSDDIINYVPQTDFVGEDTFQYTITDINGDASTATVTITVEVEIFDVPTTEDDTVILEQDSANNIIDVLVNDAFGSQGRAQNNSFAINLPTITNGASITIVDDKIVYTPATGFSGTDSFDYTITDDAAQTSQATVTITVTAAEFVNDVPVATNDAITITQNSVRAVIDILPNDTFGNEGPITSHDPVTTDKGWMMQTTSIGALFCINKNDDNSPYGDYYITYTPPTNFIGVDTFSYVITDANGDASTATVTVTVVEDETLLALIDDNIEVDENSVDNEISIFDNDIIGSRVLLRRLIIDNLTTSQGGTLVVKNNFSRDPLDYTVEYTPAENFSGLDTFEYSLQDASGVSDPATVTITVIAGEVVNGTPTASNDVVSVFTDSTNNQIDVLDNDTPGLDGYIDGGLTMKNGTLNSATINGATISIDNQNTADTSDDIFIYTPATGFEGTDSFQYVITDKSGDASIGEVTVTVARVEDVPFAVDDTITIDQDTTQNIDVLSNDSFGTDGAAQNEALTVPANSDLGGLLSVANNLVVYTPASGFVGVDSFTYTITDDSGDTATADVTITITEIATNNGIPTAVEDAITVNQNSLENTIDVLVNDDYGTDGPNDTHPLTFANGSMVNASAKGGILTIGDNGTPNDLSDDVILYSPNVDFSGEDTFDYRITDASGDAAIGTVTITVTGSASVAVPTANDDVVNVNANLTATEINVLINDDFGLDGAIDNGLTMTNGTLFSATTNGALINVDNKGTEDTSDDVIVYQPAANFEGIDTFSYSITDKTGDASTATVTVTVAIPSNVPNAVDDTVTVDQDSSSSIDVLANDTYGDDGAAQNDALTVGANSDFGGTLSVDNNQVLYSPAANFVGEDTFTYTITDDSGDTSSAQVTITVEAIVLQNSTPTAVDDAVTVNRSEANPDQIVYIDVTANDDFGTDGQNANHPLVLINGKTDTASDNGMRIKIDDNGTENDPSDDRIAYYSTNDANITSDTFVYTITDKNGDASTATVTVTLSAVASKTETASNLFDNSFTAYPNPSIGYVKTTVKSETATIATVYLFDVTGKVILNKSVELNVGVNELEFNFNVKNSVMFLKIISPNANFGTKKIVFKK</sequence>
<dbReference type="EMBL" id="FNUE01000002">
    <property type="protein sequence ID" value="SEE50314.1"/>
    <property type="molecule type" value="Genomic_DNA"/>
</dbReference>
<dbReference type="Proteomes" id="UP000037716">
    <property type="component" value="Unassembled WGS sequence"/>
</dbReference>
<dbReference type="InterPro" id="IPR013519">
    <property type="entry name" value="Int_alpha_beta-p"/>
</dbReference>